<dbReference type="Proteomes" id="UP000807342">
    <property type="component" value="Unassembled WGS sequence"/>
</dbReference>
<gene>
    <name evidence="2" type="ORF">P691DRAFT_764991</name>
</gene>
<dbReference type="InterPro" id="IPR036514">
    <property type="entry name" value="SGNH_hydro_sf"/>
</dbReference>
<evidence type="ECO:0000313" key="3">
    <source>
        <dbReference type="Proteomes" id="UP000807342"/>
    </source>
</evidence>
<feature type="region of interest" description="Disordered" evidence="1">
    <location>
        <begin position="1"/>
        <end position="37"/>
    </location>
</feature>
<dbReference type="GO" id="GO:0016788">
    <property type="term" value="F:hydrolase activity, acting on ester bonds"/>
    <property type="evidence" value="ECO:0007669"/>
    <property type="project" value="InterPro"/>
</dbReference>
<keyword evidence="3" id="KW-1185">Reference proteome</keyword>
<evidence type="ECO:0000313" key="2">
    <source>
        <dbReference type="EMBL" id="KAF9442649.1"/>
    </source>
</evidence>
<accession>A0A9P5X2Y1</accession>
<comment type="caution">
    <text evidence="2">The sequence shown here is derived from an EMBL/GenBank/DDBJ whole genome shotgun (WGS) entry which is preliminary data.</text>
</comment>
<dbReference type="Gene3D" id="3.40.50.1110">
    <property type="entry name" value="SGNH hydrolase"/>
    <property type="match status" value="1"/>
</dbReference>
<dbReference type="AlphaFoldDB" id="A0A9P5X2Y1"/>
<dbReference type="Pfam" id="PF00657">
    <property type="entry name" value="Lipase_GDSL"/>
    <property type="match status" value="1"/>
</dbReference>
<dbReference type="InterPro" id="IPR001087">
    <property type="entry name" value="GDSL"/>
</dbReference>
<dbReference type="SUPFAM" id="SSF52266">
    <property type="entry name" value="SGNH hydrolase"/>
    <property type="match status" value="1"/>
</dbReference>
<evidence type="ECO:0000256" key="1">
    <source>
        <dbReference type="SAM" id="MobiDB-lite"/>
    </source>
</evidence>
<protein>
    <submittedName>
        <fullName evidence="2">Carbohydrate esterase family 16 protein</fullName>
    </submittedName>
</protein>
<proteinExistence type="predicted"/>
<dbReference type="EMBL" id="MU151589">
    <property type="protein sequence ID" value="KAF9442649.1"/>
    <property type="molecule type" value="Genomic_DNA"/>
</dbReference>
<sequence length="333" mass="37171">MDTAQHKRDTLNDASQGAGPITRPPDQLETRSNGLATKLKPELSPYLSYAQVGSHWHRSESLRNLVIFGDSYSVSARKSMFEDDESTSDEEEGSDSDDKRGEGTPPIATWTYYLPNALESLPKIENFARPGETVEEDLLPQVSRYMSSLPLENKPGPGQTTYIIFMGINDVGGASSDYLEAFISGQLLDGLHKLYTQARARNFILIDVPPTDRSPAASSFFQEIIKGRVEEWNQKLRAHIIDFCAPLVNSADQEADTTPSITMLLFSFHKLLTSILDEPEKYDFLKKDIKKQNGGIWSDQLHLTPAVHRIVAHRLAEALDFGTKSRDADIVNK</sequence>
<reference evidence="2" key="1">
    <citation type="submission" date="2020-11" db="EMBL/GenBank/DDBJ databases">
        <authorList>
            <consortium name="DOE Joint Genome Institute"/>
            <person name="Ahrendt S."/>
            <person name="Riley R."/>
            <person name="Andreopoulos W."/>
            <person name="Labutti K."/>
            <person name="Pangilinan J."/>
            <person name="Ruiz-Duenas F.J."/>
            <person name="Barrasa J.M."/>
            <person name="Sanchez-Garcia M."/>
            <person name="Camarero S."/>
            <person name="Miyauchi S."/>
            <person name="Serrano A."/>
            <person name="Linde D."/>
            <person name="Babiker R."/>
            <person name="Drula E."/>
            <person name="Ayuso-Fernandez I."/>
            <person name="Pacheco R."/>
            <person name="Padilla G."/>
            <person name="Ferreira P."/>
            <person name="Barriuso J."/>
            <person name="Kellner H."/>
            <person name="Castanera R."/>
            <person name="Alfaro M."/>
            <person name="Ramirez L."/>
            <person name="Pisabarro A.G."/>
            <person name="Kuo A."/>
            <person name="Tritt A."/>
            <person name="Lipzen A."/>
            <person name="He G."/>
            <person name="Yan M."/>
            <person name="Ng V."/>
            <person name="Cullen D."/>
            <person name="Martin F."/>
            <person name="Rosso M.-N."/>
            <person name="Henrissat B."/>
            <person name="Hibbett D."/>
            <person name="Martinez A.T."/>
            <person name="Grigoriev I.V."/>
        </authorList>
    </citation>
    <scope>NUCLEOTIDE SEQUENCE</scope>
    <source>
        <strain evidence="2">MF-IS2</strain>
    </source>
</reference>
<organism evidence="2 3">
    <name type="scientific">Macrolepiota fuliginosa MF-IS2</name>
    <dbReference type="NCBI Taxonomy" id="1400762"/>
    <lineage>
        <taxon>Eukaryota</taxon>
        <taxon>Fungi</taxon>
        <taxon>Dikarya</taxon>
        <taxon>Basidiomycota</taxon>
        <taxon>Agaricomycotina</taxon>
        <taxon>Agaricomycetes</taxon>
        <taxon>Agaricomycetidae</taxon>
        <taxon>Agaricales</taxon>
        <taxon>Agaricineae</taxon>
        <taxon>Agaricaceae</taxon>
        <taxon>Macrolepiota</taxon>
    </lineage>
</organism>
<feature type="region of interest" description="Disordered" evidence="1">
    <location>
        <begin position="79"/>
        <end position="107"/>
    </location>
</feature>
<name>A0A9P5X2Y1_9AGAR</name>
<feature type="compositionally biased region" description="Acidic residues" evidence="1">
    <location>
        <begin position="82"/>
        <end position="95"/>
    </location>
</feature>
<feature type="compositionally biased region" description="Basic and acidic residues" evidence="1">
    <location>
        <begin position="1"/>
        <end position="11"/>
    </location>
</feature>
<dbReference type="OrthoDB" id="1600564at2759"/>